<accession>A0A127QGH8</accession>
<evidence type="ECO:0000313" key="3">
    <source>
        <dbReference type="EMBL" id="AMP08915.1"/>
    </source>
</evidence>
<proteinExistence type="predicted"/>
<protein>
    <submittedName>
        <fullName evidence="3">Uncharacterized protein</fullName>
    </submittedName>
</protein>
<name>A0A127QGH8_9BURK</name>
<feature type="region of interest" description="Disordered" evidence="1">
    <location>
        <begin position="263"/>
        <end position="304"/>
    </location>
</feature>
<dbReference type="PATRIC" id="fig|279058.18.peg.1114"/>
<feature type="chain" id="PRO_5007277865" evidence="2">
    <location>
        <begin position="26"/>
        <end position="304"/>
    </location>
</feature>
<evidence type="ECO:0000256" key="2">
    <source>
        <dbReference type="SAM" id="SignalP"/>
    </source>
</evidence>
<dbReference type="EMBL" id="CP013235">
    <property type="protein sequence ID" value="AMP08915.1"/>
    <property type="molecule type" value="Genomic_DNA"/>
</dbReference>
<evidence type="ECO:0000256" key="1">
    <source>
        <dbReference type="SAM" id="MobiDB-lite"/>
    </source>
</evidence>
<dbReference type="Proteomes" id="UP000071778">
    <property type="component" value="Chromosome"/>
</dbReference>
<keyword evidence="2" id="KW-0732">Signal</keyword>
<gene>
    <name evidence="3" type="ORF">CAter282_1121</name>
</gene>
<keyword evidence="4" id="KW-1185">Reference proteome</keyword>
<feature type="signal peptide" evidence="2">
    <location>
        <begin position="1"/>
        <end position="25"/>
    </location>
</feature>
<organism evidence="3 4">
    <name type="scientific">Collimonas arenae</name>
    <dbReference type="NCBI Taxonomy" id="279058"/>
    <lineage>
        <taxon>Bacteria</taxon>
        <taxon>Pseudomonadati</taxon>
        <taxon>Pseudomonadota</taxon>
        <taxon>Betaproteobacteria</taxon>
        <taxon>Burkholderiales</taxon>
        <taxon>Oxalobacteraceae</taxon>
        <taxon>Collimonas</taxon>
    </lineage>
</organism>
<evidence type="ECO:0000313" key="4">
    <source>
        <dbReference type="Proteomes" id="UP000071778"/>
    </source>
</evidence>
<dbReference type="RefSeq" id="WP_156477062.1">
    <property type="nucleotide sequence ID" value="NZ_CP013235.1"/>
</dbReference>
<reference evidence="3 4" key="1">
    <citation type="submission" date="2015-11" db="EMBL/GenBank/DDBJ databases">
        <title>Exploring the genomic traits of fungus-feeding bacterial genus Collimonas.</title>
        <authorList>
            <person name="Song C."/>
            <person name="Schmidt R."/>
            <person name="de Jager V."/>
            <person name="Krzyzanowska D."/>
            <person name="Jongedijk E."/>
            <person name="Cankar K."/>
            <person name="Beekwilder J."/>
            <person name="van Veen A."/>
            <person name="de Boer W."/>
            <person name="van Veen J.A."/>
            <person name="Garbeva P."/>
        </authorList>
    </citation>
    <scope>NUCLEOTIDE SEQUENCE [LARGE SCALE GENOMIC DNA]</scope>
    <source>
        <strain evidence="3 4">Ter282</strain>
    </source>
</reference>
<sequence>MKTIKVRSVVLACALFGLAHVLCQAADVSPATGIDGFNGYAAASLGNGIIYGLGTTGQKPMRWRAAEIRFGQDVDLFGLRSSGYLSQGDTTRLDVVYYNEGHPDNNHRDGYALQMVFRKKLQPHLDLELGGGPYFSMNRSTINGTELDDGRMGALLSVALLARLDQYSPGLSIRIGYNHAVVPGAPSSDALLVGIGKEFGGGQASAPDLTERLPVWLSASGGFAQTNQSGPGKRFSYALDAKTYFGQWAASVSGIEEGDDGVRVNRRGLPHKAGTYSRSPRTGRLAPAPGLIWRPTSASPTARR</sequence>
<dbReference type="AlphaFoldDB" id="A0A127QGH8"/>